<dbReference type="Proteomes" id="UP000092634">
    <property type="component" value="Unassembled WGS sequence"/>
</dbReference>
<reference evidence="1 2" key="1">
    <citation type="submission" date="2016-10" db="EMBL/GenBank/DDBJ databases">
        <title>Updated version of Genome Assembly of Janthinobacterium lividum ERGS5:01.</title>
        <authorList>
            <person name="Kumar R."/>
            <person name="Acharya V."/>
            <person name="Singh D."/>
        </authorList>
    </citation>
    <scope>NUCLEOTIDE SEQUENCE [LARGE SCALE GENOMIC DNA]</scope>
    <source>
        <strain evidence="1 2">ERGS5:01</strain>
    </source>
</reference>
<accession>A0A1E8PLH2</accession>
<dbReference type="EMBL" id="MAQB02000008">
    <property type="protein sequence ID" value="OFJ47126.1"/>
    <property type="molecule type" value="Genomic_DNA"/>
</dbReference>
<gene>
    <name evidence="1" type="ORF">BA896_022120</name>
</gene>
<sequence>MTNKDEIEYELSMRYAPLKGNVVSRRTVEDLIGCIIEAPDLQQHANLGVNKQNTDRDEPYFMPLIQALAPSGGDSSARTGKIAFAIGKLGKCGFFQIHP</sequence>
<comment type="caution">
    <text evidence="1">The sequence shown here is derived from an EMBL/GenBank/DDBJ whole genome shotgun (WGS) entry which is preliminary data.</text>
</comment>
<dbReference type="AlphaFoldDB" id="A0A1E8PLH2"/>
<protein>
    <submittedName>
        <fullName evidence="1">Uncharacterized protein</fullName>
    </submittedName>
</protein>
<evidence type="ECO:0000313" key="1">
    <source>
        <dbReference type="EMBL" id="OFJ47126.1"/>
    </source>
</evidence>
<evidence type="ECO:0000313" key="2">
    <source>
        <dbReference type="Proteomes" id="UP000092634"/>
    </source>
</evidence>
<name>A0A1E8PLH2_9BURK</name>
<proteinExistence type="predicted"/>
<organism evidence="1 2">
    <name type="scientific">Janthinobacterium lividum</name>
    <dbReference type="NCBI Taxonomy" id="29581"/>
    <lineage>
        <taxon>Bacteria</taxon>
        <taxon>Pseudomonadati</taxon>
        <taxon>Pseudomonadota</taxon>
        <taxon>Betaproteobacteria</taxon>
        <taxon>Burkholderiales</taxon>
        <taxon>Oxalobacteraceae</taxon>
        <taxon>Janthinobacterium</taxon>
    </lineage>
</organism>